<protein>
    <recommendedName>
        <fullName evidence="5">Cytochrome b561 domain-containing protein</fullName>
    </recommendedName>
</protein>
<gene>
    <name evidence="3" type="ORF">HC031_17280</name>
</gene>
<organism evidence="3 4">
    <name type="scientific">Planosporangium thailandense</name>
    <dbReference type="NCBI Taxonomy" id="765197"/>
    <lineage>
        <taxon>Bacteria</taxon>
        <taxon>Bacillati</taxon>
        <taxon>Actinomycetota</taxon>
        <taxon>Actinomycetes</taxon>
        <taxon>Micromonosporales</taxon>
        <taxon>Micromonosporaceae</taxon>
        <taxon>Planosporangium</taxon>
    </lineage>
</organism>
<keyword evidence="2" id="KW-0472">Membrane</keyword>
<feature type="compositionally biased region" description="Low complexity" evidence="1">
    <location>
        <begin position="137"/>
        <end position="151"/>
    </location>
</feature>
<evidence type="ECO:0000256" key="2">
    <source>
        <dbReference type="SAM" id="Phobius"/>
    </source>
</evidence>
<dbReference type="RefSeq" id="WP_167926351.1">
    <property type="nucleotide sequence ID" value="NZ_JAATVY010000011.1"/>
</dbReference>
<evidence type="ECO:0000313" key="3">
    <source>
        <dbReference type="EMBL" id="NJC71456.1"/>
    </source>
</evidence>
<evidence type="ECO:0008006" key="5">
    <source>
        <dbReference type="Google" id="ProtNLM"/>
    </source>
</evidence>
<dbReference type="InterPro" id="IPR046192">
    <property type="entry name" value="DUF6220"/>
</dbReference>
<dbReference type="EMBL" id="JAATVY010000011">
    <property type="protein sequence ID" value="NJC71456.1"/>
    <property type="molecule type" value="Genomic_DNA"/>
</dbReference>
<keyword evidence="2" id="KW-1133">Transmembrane helix</keyword>
<sequence length="151" mass="15526">MRKAFAGLATLLMLAVVVQFYFAASGAFSTAPNDESFRPHRALGYLIFLLPVLMTVVAALTRMPGRLIGMSGLVAGLTIVQVVIAVLAKAFGDGTTAGQLVFGLHAVNGLAIMAVVGRIVRQARELSRPAVSTGDTAEASGSAARPAQAAS</sequence>
<keyword evidence="2" id="KW-0812">Transmembrane</keyword>
<evidence type="ECO:0000256" key="1">
    <source>
        <dbReference type="SAM" id="MobiDB-lite"/>
    </source>
</evidence>
<proteinExistence type="predicted"/>
<feature type="transmembrane region" description="Helical" evidence="2">
    <location>
        <begin position="67"/>
        <end position="88"/>
    </location>
</feature>
<reference evidence="3 4" key="1">
    <citation type="submission" date="2020-03" db="EMBL/GenBank/DDBJ databases">
        <title>WGS of the type strain of Planosporangium spp.</title>
        <authorList>
            <person name="Thawai C."/>
        </authorList>
    </citation>
    <scope>NUCLEOTIDE SEQUENCE [LARGE SCALE GENOMIC DNA]</scope>
    <source>
        <strain evidence="3 4">TBRC 5610</strain>
    </source>
</reference>
<accession>A0ABX0Y065</accession>
<feature type="transmembrane region" description="Helical" evidence="2">
    <location>
        <begin position="42"/>
        <end position="60"/>
    </location>
</feature>
<dbReference type="Proteomes" id="UP000722989">
    <property type="component" value="Unassembled WGS sequence"/>
</dbReference>
<dbReference type="Pfam" id="PF19728">
    <property type="entry name" value="DUF6220"/>
    <property type="match status" value="1"/>
</dbReference>
<evidence type="ECO:0000313" key="4">
    <source>
        <dbReference type="Proteomes" id="UP000722989"/>
    </source>
</evidence>
<keyword evidence="4" id="KW-1185">Reference proteome</keyword>
<feature type="region of interest" description="Disordered" evidence="1">
    <location>
        <begin position="130"/>
        <end position="151"/>
    </location>
</feature>
<name>A0ABX0Y065_9ACTN</name>
<comment type="caution">
    <text evidence="3">The sequence shown here is derived from an EMBL/GenBank/DDBJ whole genome shotgun (WGS) entry which is preliminary data.</text>
</comment>
<feature type="transmembrane region" description="Helical" evidence="2">
    <location>
        <begin position="100"/>
        <end position="120"/>
    </location>
</feature>